<dbReference type="Proteomes" id="UP000292082">
    <property type="component" value="Unassembled WGS sequence"/>
</dbReference>
<dbReference type="AlphaFoldDB" id="A0A4Q9PK54"/>
<evidence type="ECO:0000313" key="2">
    <source>
        <dbReference type="Proteomes" id="UP000292082"/>
    </source>
</evidence>
<organism evidence="1 2">
    <name type="scientific">Dichomitus squalens</name>
    <dbReference type="NCBI Taxonomy" id="114155"/>
    <lineage>
        <taxon>Eukaryota</taxon>
        <taxon>Fungi</taxon>
        <taxon>Dikarya</taxon>
        <taxon>Basidiomycota</taxon>
        <taxon>Agaricomycotina</taxon>
        <taxon>Agaricomycetes</taxon>
        <taxon>Polyporales</taxon>
        <taxon>Polyporaceae</taxon>
        <taxon>Dichomitus</taxon>
    </lineage>
</organism>
<dbReference type="EMBL" id="ML145187">
    <property type="protein sequence ID" value="TBU54513.1"/>
    <property type="molecule type" value="Genomic_DNA"/>
</dbReference>
<name>A0A4Q9PK54_9APHY</name>
<evidence type="ECO:0000313" key="1">
    <source>
        <dbReference type="EMBL" id="TBU54513.1"/>
    </source>
</evidence>
<gene>
    <name evidence="1" type="ORF">BD310DRAFT_961423</name>
</gene>
<accession>A0A4Q9PK54</accession>
<sequence>MSTSPQRRLVEDVYSLAHCALRAHLIFQSCKLADVDSLEWPSVGELRPYGFWWNPHLLVDEVTQTMQPAAIEELQT</sequence>
<reference evidence="1 2" key="1">
    <citation type="submission" date="2019-01" db="EMBL/GenBank/DDBJ databases">
        <title>Draft genome sequences of three monokaryotic isolates of the white-rot basidiomycete fungus Dichomitus squalens.</title>
        <authorList>
            <consortium name="DOE Joint Genome Institute"/>
            <person name="Lopez S.C."/>
            <person name="Andreopoulos B."/>
            <person name="Pangilinan J."/>
            <person name="Lipzen A."/>
            <person name="Riley R."/>
            <person name="Ahrendt S."/>
            <person name="Ng V."/>
            <person name="Barry K."/>
            <person name="Daum C."/>
            <person name="Grigoriev I.V."/>
            <person name="Hilden K.S."/>
            <person name="Makela M.R."/>
            <person name="de Vries R.P."/>
        </authorList>
    </citation>
    <scope>NUCLEOTIDE SEQUENCE [LARGE SCALE GENOMIC DNA]</scope>
    <source>
        <strain evidence="1 2">CBS 464.89</strain>
    </source>
</reference>
<protein>
    <submittedName>
        <fullName evidence="1">Uncharacterized protein</fullName>
    </submittedName>
</protein>
<keyword evidence="2" id="KW-1185">Reference proteome</keyword>
<proteinExistence type="predicted"/>